<feature type="region of interest" description="Disordered" evidence="4">
    <location>
        <begin position="302"/>
        <end position="336"/>
    </location>
</feature>
<evidence type="ECO:0000256" key="3">
    <source>
        <dbReference type="PROSITE-ProRule" id="PRU10141"/>
    </source>
</evidence>
<dbReference type="InterPro" id="IPR058852">
    <property type="entry name" value="HTH_77"/>
</dbReference>
<dbReference type="Proteomes" id="UP001185927">
    <property type="component" value="Unassembled WGS sequence"/>
</dbReference>
<keyword evidence="1 3" id="KW-0547">Nucleotide-binding</keyword>
<name>A0ABU4BLW7_RHOGO</name>
<keyword evidence="7" id="KW-0418">Kinase</keyword>
<dbReference type="Gene3D" id="1.25.40.10">
    <property type="entry name" value="Tetratricopeptide repeat domain"/>
    <property type="match status" value="1"/>
</dbReference>
<gene>
    <name evidence="7" type="ORF">R3Q16_01025</name>
</gene>
<dbReference type="PROSITE" id="PS00108">
    <property type="entry name" value="PROTEIN_KINASE_ST"/>
    <property type="match status" value="1"/>
</dbReference>
<evidence type="ECO:0000259" key="5">
    <source>
        <dbReference type="PROSITE" id="PS50011"/>
    </source>
</evidence>
<feature type="binding site" evidence="3">
    <location>
        <position position="55"/>
    </location>
    <ligand>
        <name>ATP</name>
        <dbReference type="ChEBI" id="CHEBI:30616"/>
    </ligand>
</feature>
<dbReference type="InterPro" id="IPR000719">
    <property type="entry name" value="Prot_kinase_dom"/>
</dbReference>
<evidence type="ECO:0000256" key="4">
    <source>
        <dbReference type="SAM" id="MobiDB-lite"/>
    </source>
</evidence>
<dbReference type="SUPFAM" id="SSF46894">
    <property type="entry name" value="C-terminal effector domain of the bipartite response regulators"/>
    <property type="match status" value="1"/>
</dbReference>
<dbReference type="EMBL" id="JAWLKB010000001">
    <property type="protein sequence ID" value="MDV6265170.1"/>
    <property type="molecule type" value="Genomic_DNA"/>
</dbReference>
<proteinExistence type="predicted"/>
<dbReference type="PRINTS" id="PR00364">
    <property type="entry name" value="DISEASERSIST"/>
</dbReference>
<keyword evidence="2 3" id="KW-0067">ATP-binding</keyword>
<dbReference type="SUPFAM" id="SSF52540">
    <property type="entry name" value="P-loop containing nucleoside triphosphate hydrolases"/>
    <property type="match status" value="1"/>
</dbReference>
<keyword evidence="8" id="KW-1185">Reference proteome</keyword>
<dbReference type="InterPro" id="IPR016032">
    <property type="entry name" value="Sig_transdc_resp-reg_C-effctor"/>
</dbReference>
<feature type="domain" description="HTH luxR-type" evidence="6">
    <location>
        <begin position="1034"/>
        <end position="1099"/>
    </location>
</feature>
<dbReference type="Gene3D" id="3.40.50.300">
    <property type="entry name" value="P-loop containing nucleotide triphosphate hydrolases"/>
    <property type="match status" value="1"/>
</dbReference>
<dbReference type="SMART" id="SM00220">
    <property type="entry name" value="S_TKc"/>
    <property type="match status" value="1"/>
</dbReference>
<dbReference type="InterPro" id="IPR017441">
    <property type="entry name" value="Protein_kinase_ATP_BS"/>
</dbReference>
<evidence type="ECO:0000313" key="7">
    <source>
        <dbReference type="EMBL" id="MDV6265170.1"/>
    </source>
</evidence>
<dbReference type="PRINTS" id="PR00038">
    <property type="entry name" value="HTHLUXR"/>
</dbReference>
<dbReference type="SUPFAM" id="SSF48452">
    <property type="entry name" value="TPR-like"/>
    <property type="match status" value="1"/>
</dbReference>
<dbReference type="PANTHER" id="PTHR47691:SF3">
    <property type="entry name" value="HTH-TYPE TRANSCRIPTIONAL REGULATOR RV0890C-RELATED"/>
    <property type="match status" value="1"/>
</dbReference>
<dbReference type="PROSITE" id="PS00107">
    <property type="entry name" value="PROTEIN_KINASE_ATP"/>
    <property type="match status" value="1"/>
</dbReference>
<dbReference type="PANTHER" id="PTHR47691">
    <property type="entry name" value="REGULATOR-RELATED"/>
    <property type="match status" value="1"/>
</dbReference>
<dbReference type="Gene3D" id="1.10.10.10">
    <property type="entry name" value="Winged helix-like DNA-binding domain superfamily/Winged helix DNA-binding domain"/>
    <property type="match status" value="1"/>
</dbReference>
<organism evidence="7 8">
    <name type="scientific">Rhodococcus globerulus</name>
    <dbReference type="NCBI Taxonomy" id="33008"/>
    <lineage>
        <taxon>Bacteria</taxon>
        <taxon>Bacillati</taxon>
        <taxon>Actinomycetota</taxon>
        <taxon>Actinomycetes</taxon>
        <taxon>Mycobacteriales</taxon>
        <taxon>Nocardiaceae</taxon>
        <taxon>Rhodococcus</taxon>
    </lineage>
</organism>
<dbReference type="InterPro" id="IPR000792">
    <property type="entry name" value="Tscrpt_reg_LuxR_C"/>
</dbReference>
<evidence type="ECO:0000313" key="8">
    <source>
        <dbReference type="Proteomes" id="UP001185927"/>
    </source>
</evidence>
<dbReference type="RefSeq" id="WP_317540638.1">
    <property type="nucleotide sequence ID" value="NZ_JAWLKB010000001.1"/>
</dbReference>
<evidence type="ECO:0000256" key="2">
    <source>
        <dbReference type="ARBA" id="ARBA00022840"/>
    </source>
</evidence>
<dbReference type="SMART" id="SM00421">
    <property type="entry name" value="HTH_LUXR"/>
    <property type="match status" value="1"/>
</dbReference>
<feature type="domain" description="Protein kinase" evidence="5">
    <location>
        <begin position="26"/>
        <end position="283"/>
    </location>
</feature>
<dbReference type="PROSITE" id="PS50043">
    <property type="entry name" value="HTH_LUXR_2"/>
    <property type="match status" value="1"/>
</dbReference>
<sequence length="1104" mass="120246">MADSDPLATQRAAVPTITEELSAAGFDEAQEIGRGGFGVVYRCVQSSLDRNVAVKVLTADLDDEVQARFVREQRAMGRLTGHPNIVGVLEAGVTERNRPYIVMLYHPRDSLETRIRRDGPLEPAEALRLGVKMAGALESAHRHGIIHRDVKPANILLTDYGEPALTDFGIAHISGGFKTTTGTVTGSPAFTAPEVLGGDPPSAASDIYGLGATLFCAVTGHAAFERRSGEQVVAQFLRITTEPVPNLREQGIDEDVSAVIERAMSRDSQERPASAASFGDELRQVQAAKGFAVDDMALLSAPDYPRQEGDSPHAPSISGEFSSPRPHNHAGRAVRSSTGELPLELTSFVGRRRELIETRARLSVSRLLTLTGIGGVGKTRLALHVAAEMRGGFSDGMCLVELGELRDGSLLVDVVATALGVRNPSARPLEDVLVEFLASRNLLLVLDNCEQVVDEAAALVGTLLRTCSDLRILATSREPLSIGGESVLQVPPLTVPSWEGNPSLRAMARFDAVSLFEDRAAAAVPGFELTEDNRVAVARICHHLDGLPLSIELAAARLRAMSIDQIVERLTDRYSLLTRGPRGVPPRQQTLRLSIDWSYELCTAQEQRLWARLSVFAGSFELDAVQEICAEDRDSAEVIDTVTSLIDKSILAREQVGEVVRYRILETLRAYGREKIGPADEYTALRRRHRDWYLKMVLDAEADWIGPRQLELIERLDREQPNLREAMEFSATESGDDGIVAEVRIAVALFPFWVSRGRHSEGRHWLDRVLADQSRVPTLERIRALYANALLAGMQGDLPVGNALVDEGLALAEQLADPATDALIAAAGGMLALYGGDLSTARARLSDAREWYDARAEVSRVGIAVLQALGWTFELQGDATWATACHEQALAITESRRESVYRSYSLWATGVAVWRQGDGARAARLLEQGLRLTWLVDDPLIAAADLEALAWIASERREAARAAVLLGAAESLRRAVGSSTVLYLQLLAHHEQCEQLARRALGKRAFEADHRKGRALSFSEAVAYALREQSPVATTSVDAVLTKRERQVARLVAQGLTNKAIAAQLVISQRTAQGHVEHILVKLGFTSRAQIAAWVVERARDAPA</sequence>
<accession>A0ABU4BLW7</accession>
<comment type="caution">
    <text evidence="7">The sequence shown here is derived from an EMBL/GenBank/DDBJ whole genome shotgun (WGS) entry which is preliminary data.</text>
</comment>
<evidence type="ECO:0000256" key="1">
    <source>
        <dbReference type="ARBA" id="ARBA00022741"/>
    </source>
</evidence>
<dbReference type="CDD" id="cd06170">
    <property type="entry name" value="LuxR_C_like"/>
    <property type="match status" value="1"/>
</dbReference>
<dbReference type="InterPro" id="IPR011009">
    <property type="entry name" value="Kinase-like_dom_sf"/>
</dbReference>
<dbReference type="PROSITE" id="PS50011">
    <property type="entry name" value="PROTEIN_KINASE_DOM"/>
    <property type="match status" value="1"/>
</dbReference>
<dbReference type="InterPro" id="IPR027417">
    <property type="entry name" value="P-loop_NTPase"/>
</dbReference>
<keyword evidence="7" id="KW-0808">Transferase</keyword>
<reference evidence="7 8" key="1">
    <citation type="submission" date="2023-10" db="EMBL/GenBank/DDBJ databases">
        <title>Development of a sustainable strategy for remediation of hydrocarbon-contaminated territories based on the waste exchange concept.</title>
        <authorList>
            <person name="Krivoruchko A."/>
        </authorList>
    </citation>
    <scope>NUCLEOTIDE SEQUENCE [LARGE SCALE GENOMIC DNA]</scope>
    <source>
        <strain evidence="7 8">IEGM 1203</strain>
    </source>
</reference>
<dbReference type="InterPro" id="IPR008271">
    <property type="entry name" value="Ser/Thr_kinase_AS"/>
</dbReference>
<dbReference type="Pfam" id="PF00069">
    <property type="entry name" value="Pkinase"/>
    <property type="match status" value="1"/>
</dbReference>
<dbReference type="SUPFAM" id="SSF56112">
    <property type="entry name" value="Protein kinase-like (PK-like)"/>
    <property type="match status" value="1"/>
</dbReference>
<dbReference type="InterPro" id="IPR036388">
    <property type="entry name" value="WH-like_DNA-bd_sf"/>
</dbReference>
<dbReference type="CDD" id="cd14014">
    <property type="entry name" value="STKc_PknB_like"/>
    <property type="match status" value="1"/>
</dbReference>
<evidence type="ECO:0000259" key="6">
    <source>
        <dbReference type="PROSITE" id="PS50043"/>
    </source>
</evidence>
<dbReference type="Gene3D" id="3.30.200.20">
    <property type="entry name" value="Phosphorylase Kinase, domain 1"/>
    <property type="match status" value="1"/>
</dbReference>
<dbReference type="GO" id="GO:0016301">
    <property type="term" value="F:kinase activity"/>
    <property type="evidence" value="ECO:0007669"/>
    <property type="project" value="UniProtKB-KW"/>
</dbReference>
<protein>
    <submittedName>
        <fullName evidence="7">Protein kinase</fullName>
    </submittedName>
</protein>
<dbReference type="Pfam" id="PF00196">
    <property type="entry name" value="GerE"/>
    <property type="match status" value="1"/>
</dbReference>
<dbReference type="InterPro" id="IPR011990">
    <property type="entry name" value="TPR-like_helical_dom_sf"/>
</dbReference>
<dbReference type="Gene3D" id="1.10.510.10">
    <property type="entry name" value="Transferase(Phosphotransferase) domain 1"/>
    <property type="match status" value="1"/>
</dbReference>
<dbReference type="Pfam" id="PF25872">
    <property type="entry name" value="HTH_77"/>
    <property type="match status" value="1"/>
</dbReference>